<dbReference type="AlphaFoldDB" id="A0A9P4R4K9"/>
<accession>A0A9P4R4K9</accession>
<dbReference type="Proteomes" id="UP000799444">
    <property type="component" value="Unassembled WGS sequence"/>
</dbReference>
<protein>
    <submittedName>
        <fullName evidence="1">Uncharacterized protein</fullName>
    </submittedName>
</protein>
<evidence type="ECO:0000313" key="1">
    <source>
        <dbReference type="EMBL" id="KAF2736900.1"/>
    </source>
</evidence>
<reference evidence="1" key="1">
    <citation type="journal article" date="2020" name="Stud. Mycol.">
        <title>101 Dothideomycetes genomes: a test case for predicting lifestyles and emergence of pathogens.</title>
        <authorList>
            <person name="Haridas S."/>
            <person name="Albert R."/>
            <person name="Binder M."/>
            <person name="Bloem J."/>
            <person name="Labutti K."/>
            <person name="Salamov A."/>
            <person name="Andreopoulos B."/>
            <person name="Baker S."/>
            <person name="Barry K."/>
            <person name="Bills G."/>
            <person name="Bluhm B."/>
            <person name="Cannon C."/>
            <person name="Castanera R."/>
            <person name="Culley D."/>
            <person name="Daum C."/>
            <person name="Ezra D."/>
            <person name="Gonzalez J."/>
            <person name="Henrissat B."/>
            <person name="Kuo A."/>
            <person name="Liang C."/>
            <person name="Lipzen A."/>
            <person name="Lutzoni F."/>
            <person name="Magnuson J."/>
            <person name="Mondo S."/>
            <person name="Nolan M."/>
            <person name="Ohm R."/>
            <person name="Pangilinan J."/>
            <person name="Park H.-J."/>
            <person name="Ramirez L."/>
            <person name="Alfaro M."/>
            <person name="Sun H."/>
            <person name="Tritt A."/>
            <person name="Yoshinaga Y."/>
            <person name="Zwiers L.-H."/>
            <person name="Turgeon B."/>
            <person name="Goodwin S."/>
            <person name="Spatafora J."/>
            <person name="Crous P."/>
            <person name="Grigoriev I."/>
        </authorList>
    </citation>
    <scope>NUCLEOTIDE SEQUENCE</scope>
    <source>
        <strain evidence="1">CBS 125425</strain>
    </source>
</reference>
<sequence length="175" mass="19405">MTSSLGVRWSEGRGCNRIEIRFHAWNMHSNDTICTSQLRTHCRQSNNPQHARLPETPIANIPSLNMLPTRYVHTTAQCSLPVRLSLPSPSLFRHHWTAAQPRAGDVHEEGLEAGRSCTVRGTGLDPDPRQRVRSRHGRYLLRIPRLGSAGTGEGVLCCCVPRIVQMEKLGAGRGG</sequence>
<gene>
    <name evidence="1" type="ORF">EJ04DRAFT_138498</name>
</gene>
<dbReference type="EMBL" id="ML996120">
    <property type="protein sequence ID" value="KAF2736900.1"/>
    <property type="molecule type" value="Genomic_DNA"/>
</dbReference>
<organism evidence="1 2">
    <name type="scientific">Polyplosphaeria fusca</name>
    <dbReference type="NCBI Taxonomy" id="682080"/>
    <lineage>
        <taxon>Eukaryota</taxon>
        <taxon>Fungi</taxon>
        <taxon>Dikarya</taxon>
        <taxon>Ascomycota</taxon>
        <taxon>Pezizomycotina</taxon>
        <taxon>Dothideomycetes</taxon>
        <taxon>Pleosporomycetidae</taxon>
        <taxon>Pleosporales</taxon>
        <taxon>Tetraplosphaeriaceae</taxon>
        <taxon>Polyplosphaeria</taxon>
    </lineage>
</organism>
<proteinExistence type="predicted"/>
<comment type="caution">
    <text evidence="1">The sequence shown here is derived from an EMBL/GenBank/DDBJ whole genome shotgun (WGS) entry which is preliminary data.</text>
</comment>
<evidence type="ECO:0000313" key="2">
    <source>
        <dbReference type="Proteomes" id="UP000799444"/>
    </source>
</evidence>
<keyword evidence="2" id="KW-1185">Reference proteome</keyword>
<name>A0A9P4R4K9_9PLEO</name>